<protein>
    <submittedName>
        <fullName evidence="1">Uncharacterized protein</fullName>
    </submittedName>
</protein>
<name>A0A0E9PTJ2_ANGAN</name>
<accession>A0A0E9PTJ2</accession>
<evidence type="ECO:0000313" key="1">
    <source>
        <dbReference type="EMBL" id="JAH07193.1"/>
    </source>
</evidence>
<dbReference type="EMBL" id="GBXM01101384">
    <property type="protein sequence ID" value="JAH07193.1"/>
    <property type="molecule type" value="Transcribed_RNA"/>
</dbReference>
<organism evidence="1">
    <name type="scientific">Anguilla anguilla</name>
    <name type="common">European freshwater eel</name>
    <name type="synonym">Muraena anguilla</name>
    <dbReference type="NCBI Taxonomy" id="7936"/>
    <lineage>
        <taxon>Eukaryota</taxon>
        <taxon>Metazoa</taxon>
        <taxon>Chordata</taxon>
        <taxon>Craniata</taxon>
        <taxon>Vertebrata</taxon>
        <taxon>Euteleostomi</taxon>
        <taxon>Actinopterygii</taxon>
        <taxon>Neopterygii</taxon>
        <taxon>Teleostei</taxon>
        <taxon>Anguilliformes</taxon>
        <taxon>Anguillidae</taxon>
        <taxon>Anguilla</taxon>
    </lineage>
</organism>
<reference evidence="1" key="2">
    <citation type="journal article" date="2015" name="Fish Shellfish Immunol.">
        <title>Early steps in the European eel (Anguilla anguilla)-Vibrio vulnificus interaction in the gills: Role of the RtxA13 toxin.</title>
        <authorList>
            <person name="Callol A."/>
            <person name="Pajuelo D."/>
            <person name="Ebbesson L."/>
            <person name="Teles M."/>
            <person name="MacKenzie S."/>
            <person name="Amaro C."/>
        </authorList>
    </citation>
    <scope>NUCLEOTIDE SEQUENCE</scope>
</reference>
<dbReference type="AlphaFoldDB" id="A0A0E9PTJ2"/>
<reference evidence="1" key="1">
    <citation type="submission" date="2014-11" db="EMBL/GenBank/DDBJ databases">
        <authorList>
            <person name="Amaro Gonzalez C."/>
        </authorList>
    </citation>
    <scope>NUCLEOTIDE SEQUENCE</scope>
</reference>
<proteinExistence type="predicted"/>
<sequence length="19" mass="2206">MACSHHVQYAYFLGCFNTI</sequence>